<evidence type="ECO:0000256" key="1">
    <source>
        <dbReference type="ARBA" id="ARBA00004613"/>
    </source>
</evidence>
<comment type="caution">
    <text evidence="9">The sequence shown here is derived from an EMBL/GenBank/DDBJ whole genome shotgun (WGS) entry which is preliminary data.</text>
</comment>
<keyword evidence="10" id="KW-1185">Reference proteome</keyword>
<dbReference type="PANTHER" id="PTHR38050:SF2">
    <property type="entry name" value="FERULOYL ESTERASE C-RELATED"/>
    <property type="match status" value="1"/>
</dbReference>
<dbReference type="SUPFAM" id="SSF53474">
    <property type="entry name" value="alpha/beta-Hydrolases"/>
    <property type="match status" value="1"/>
</dbReference>
<dbReference type="GO" id="GO:0030600">
    <property type="term" value="F:feruloyl esterase activity"/>
    <property type="evidence" value="ECO:0007669"/>
    <property type="project" value="InterPro"/>
</dbReference>
<accession>A0AA36NHJ4</accession>
<gene>
    <name evidence="9" type="ORF">EVOR1521_LOCUS25356</name>
</gene>
<dbReference type="EMBL" id="CAUJNA010003452">
    <property type="protein sequence ID" value="CAJ1402473.1"/>
    <property type="molecule type" value="Genomic_DNA"/>
</dbReference>
<dbReference type="GO" id="GO:0045493">
    <property type="term" value="P:xylan catabolic process"/>
    <property type="evidence" value="ECO:0007669"/>
    <property type="project" value="UniProtKB-KW"/>
</dbReference>
<evidence type="ECO:0000313" key="10">
    <source>
        <dbReference type="Proteomes" id="UP001178507"/>
    </source>
</evidence>
<evidence type="ECO:0000256" key="5">
    <source>
        <dbReference type="ARBA" id="ARBA00022801"/>
    </source>
</evidence>
<protein>
    <recommendedName>
        <fullName evidence="11">Feruloyl esterase</fullName>
    </recommendedName>
</protein>
<keyword evidence="7" id="KW-0624">Polysaccharide degradation</keyword>
<dbReference type="InterPro" id="IPR029058">
    <property type="entry name" value="AB_hydrolase_fold"/>
</dbReference>
<evidence type="ECO:0000256" key="4">
    <source>
        <dbReference type="ARBA" id="ARBA00022729"/>
    </source>
</evidence>
<feature type="signal peptide" evidence="8">
    <location>
        <begin position="1"/>
        <end position="21"/>
    </location>
</feature>
<organism evidence="9 10">
    <name type="scientific">Effrenium voratum</name>
    <dbReference type="NCBI Taxonomy" id="2562239"/>
    <lineage>
        <taxon>Eukaryota</taxon>
        <taxon>Sar</taxon>
        <taxon>Alveolata</taxon>
        <taxon>Dinophyceae</taxon>
        <taxon>Suessiales</taxon>
        <taxon>Symbiodiniaceae</taxon>
        <taxon>Effrenium</taxon>
    </lineage>
</organism>
<name>A0AA36NHJ4_9DINO</name>
<dbReference type="Proteomes" id="UP001178507">
    <property type="component" value="Unassembled WGS sequence"/>
</dbReference>
<evidence type="ECO:0008006" key="11">
    <source>
        <dbReference type="Google" id="ProtNLM"/>
    </source>
</evidence>
<dbReference type="PANTHER" id="PTHR38050">
    <property type="match status" value="1"/>
</dbReference>
<dbReference type="InterPro" id="IPR043595">
    <property type="entry name" value="FaeB/C/D"/>
</dbReference>
<evidence type="ECO:0000256" key="6">
    <source>
        <dbReference type="ARBA" id="ARBA00023277"/>
    </source>
</evidence>
<reference evidence="9" key="1">
    <citation type="submission" date="2023-08" db="EMBL/GenBank/DDBJ databases">
        <authorList>
            <person name="Chen Y."/>
            <person name="Shah S."/>
            <person name="Dougan E. K."/>
            <person name="Thang M."/>
            <person name="Chan C."/>
        </authorList>
    </citation>
    <scope>NUCLEOTIDE SEQUENCE</scope>
</reference>
<dbReference type="AlphaFoldDB" id="A0AA36NHJ4"/>
<keyword evidence="4 8" id="KW-0732">Signal</keyword>
<evidence type="ECO:0000313" key="9">
    <source>
        <dbReference type="EMBL" id="CAJ1402473.1"/>
    </source>
</evidence>
<feature type="chain" id="PRO_5041292899" description="Feruloyl esterase" evidence="8">
    <location>
        <begin position="22"/>
        <end position="362"/>
    </location>
</feature>
<dbReference type="Gene3D" id="3.40.50.1820">
    <property type="entry name" value="alpha/beta hydrolase"/>
    <property type="match status" value="1"/>
</dbReference>
<keyword evidence="6" id="KW-0119">Carbohydrate metabolism</keyword>
<dbReference type="GO" id="GO:0005576">
    <property type="term" value="C:extracellular region"/>
    <property type="evidence" value="ECO:0007669"/>
    <property type="project" value="UniProtKB-SubCell"/>
</dbReference>
<evidence type="ECO:0000256" key="2">
    <source>
        <dbReference type="ARBA" id="ARBA00022525"/>
    </source>
</evidence>
<evidence type="ECO:0000256" key="3">
    <source>
        <dbReference type="ARBA" id="ARBA00022651"/>
    </source>
</evidence>
<keyword evidence="3" id="KW-0858">Xylan degradation</keyword>
<evidence type="ECO:0000256" key="8">
    <source>
        <dbReference type="SAM" id="SignalP"/>
    </source>
</evidence>
<keyword evidence="2" id="KW-0964">Secreted</keyword>
<sequence length="362" mass="39797">MALELMALIARIVAMAGTAAALQHRSPCLRYPPGVHVVPLPEIQRQFLLSVPVEFAREVPLVLGFHGFSDSPWYFNAFSDFSKHINRYGWLGILPFGLDEHGTNGLGGVNACCPDDCLDDCCTKGLHLRQKNETACRWSNAKDMFIEEIVKWAGENTCIDQSKVFATGFSNGGVFTNYLACHAGHLIRAFAPISGDNPALDCDVSHPISYVSICGTADDEAMCQYSFEDTAESLSKLHNCAGAGPAGAPVTFQRSATTSCKVWDACPQQNFVEVCRTEGLSHDISGHLRPDSTSYLRPGSDLDFAEYAFQKFSLLANGSMLFWGEPTDEQLRYKESQWPPPPHQDHIYLRNSYQAPSASTLS</sequence>
<proteinExistence type="predicted"/>
<comment type="subcellular location">
    <subcellularLocation>
        <location evidence="1">Secreted</location>
    </subcellularLocation>
</comment>
<keyword evidence="5" id="KW-0378">Hydrolase</keyword>
<evidence type="ECO:0000256" key="7">
    <source>
        <dbReference type="ARBA" id="ARBA00023326"/>
    </source>
</evidence>